<dbReference type="Gene3D" id="3.50.50.60">
    <property type="entry name" value="FAD/NAD(P)-binding domain"/>
    <property type="match status" value="2"/>
</dbReference>
<evidence type="ECO:0000256" key="7">
    <source>
        <dbReference type="RuleBase" id="RU362067"/>
    </source>
</evidence>
<keyword evidence="4 7" id="KW-0560">Oxidoreductase</keyword>
<reference evidence="9 10" key="1">
    <citation type="journal article" date="2017" name="Nat. Ecol. Evol.">
        <title>Scallop genome provides insights into evolution of bilaterian karyotype and development.</title>
        <authorList>
            <person name="Wang S."/>
            <person name="Zhang J."/>
            <person name="Jiao W."/>
            <person name="Li J."/>
            <person name="Xun X."/>
            <person name="Sun Y."/>
            <person name="Guo X."/>
            <person name="Huan P."/>
            <person name="Dong B."/>
            <person name="Zhang L."/>
            <person name="Hu X."/>
            <person name="Sun X."/>
            <person name="Wang J."/>
            <person name="Zhao C."/>
            <person name="Wang Y."/>
            <person name="Wang D."/>
            <person name="Huang X."/>
            <person name="Wang R."/>
            <person name="Lv J."/>
            <person name="Li Y."/>
            <person name="Zhang Z."/>
            <person name="Liu B."/>
            <person name="Lu W."/>
            <person name="Hui Y."/>
            <person name="Liang J."/>
            <person name="Zhou Z."/>
            <person name="Hou R."/>
            <person name="Li X."/>
            <person name="Liu Y."/>
            <person name="Li H."/>
            <person name="Ning X."/>
            <person name="Lin Y."/>
            <person name="Zhao L."/>
            <person name="Xing Q."/>
            <person name="Dou J."/>
            <person name="Li Y."/>
            <person name="Mao J."/>
            <person name="Guo H."/>
            <person name="Dou H."/>
            <person name="Li T."/>
            <person name="Mu C."/>
            <person name="Jiang W."/>
            <person name="Fu Q."/>
            <person name="Fu X."/>
            <person name="Miao Y."/>
            <person name="Liu J."/>
            <person name="Yu Q."/>
            <person name="Li R."/>
            <person name="Liao H."/>
            <person name="Li X."/>
            <person name="Kong Y."/>
            <person name="Jiang Z."/>
            <person name="Chourrout D."/>
            <person name="Li R."/>
            <person name="Bao Z."/>
        </authorList>
    </citation>
    <scope>NUCLEOTIDE SEQUENCE [LARGE SCALE GENOMIC DNA]</scope>
    <source>
        <strain evidence="9 10">PY_sf001</strain>
    </source>
</reference>
<feature type="binding site" evidence="6">
    <location>
        <position position="336"/>
    </location>
    <ligand>
        <name>substrate</name>
    </ligand>
</feature>
<proteinExistence type="inferred from homology"/>
<dbReference type="PANTHER" id="PTHR43563:SF14">
    <property type="entry name" value="AMINE OXIDASE"/>
    <property type="match status" value="1"/>
</dbReference>
<dbReference type="EMBL" id="NEDP02003771">
    <property type="protein sequence ID" value="OWF47812.1"/>
    <property type="molecule type" value="Genomic_DNA"/>
</dbReference>
<name>A0A210QGE5_MIZYE</name>
<feature type="domain" description="Amine oxidase" evidence="8">
    <location>
        <begin position="227"/>
        <end position="443"/>
    </location>
</feature>
<evidence type="ECO:0000313" key="10">
    <source>
        <dbReference type="Proteomes" id="UP000242188"/>
    </source>
</evidence>
<sequence length="516" mass="56336">MTDHSPSGQDVDVVVVGGGLSGLTAAYQIHRKDPSLRVVVLEAKDRVGGRTLTVELDNGNGTDTWDLGGQWVGRCQPHITKLLAELGLDTYPQYIQGRKFMQLGGDVVTSYTSDIPSLSGLALIDLQRTINRVERLSKMVDARDPYNCQCSKFDAELDGMSLDSFMRKHMWTKSAKECIDAANRTILGVEASQVSVLFYLMYVSAAGGIRPLVEASENTGQESKIIDDNSVHVTCKNGVCVTAKRVVIATPPQLTGKIIFSPPLPTEKQQMMKRMPMGDIIKVIITYREVFWRSAGQSGEVVTDGGPTHVSGCERGPLCVVYDNTSYRGSPALLAFIGGKAAIQWRNQQALERKSAVLKSLSEFFGHKVWSYVDYIEKDWGQEPYSEGAPTSSAAPGTMAYLVKGLRHPYMKLHFAGTESATVWCGFMNGAVQAGLRAANEVLYHLRPQIVSAAELLDTVYGPSTQNRPASMSRRPNKAFKWTVGLVFIVGEAAVLTNLSHGVVGALFVQVMVVHL</sequence>
<feature type="binding site" evidence="6">
    <location>
        <position position="21"/>
    </location>
    <ligand>
        <name>FAD</name>
        <dbReference type="ChEBI" id="CHEBI:57692"/>
    </ligand>
</feature>
<dbReference type="PRINTS" id="PR00757">
    <property type="entry name" value="AMINEOXDASEF"/>
</dbReference>
<dbReference type="STRING" id="6573.A0A210QGE5"/>
<dbReference type="AlphaFoldDB" id="A0A210QGE5"/>
<dbReference type="SUPFAM" id="SSF54373">
    <property type="entry name" value="FAD-linked reductases, C-terminal domain"/>
    <property type="match status" value="1"/>
</dbReference>
<dbReference type="GO" id="GO:0005741">
    <property type="term" value="C:mitochondrial outer membrane"/>
    <property type="evidence" value="ECO:0007669"/>
    <property type="project" value="UniProtKB-SubCell"/>
</dbReference>
<dbReference type="InterPro" id="IPR036188">
    <property type="entry name" value="FAD/NAD-bd_sf"/>
</dbReference>
<comment type="similarity">
    <text evidence="3 7">Belongs to the flavin monoamine oxidase family.</text>
</comment>
<dbReference type="Pfam" id="PF01593">
    <property type="entry name" value="Amino_oxidase"/>
    <property type="match status" value="2"/>
</dbReference>
<evidence type="ECO:0000256" key="4">
    <source>
        <dbReference type="ARBA" id="ARBA00023002"/>
    </source>
</evidence>
<comment type="caution">
    <text evidence="9">The sequence shown here is derived from an EMBL/GenBank/DDBJ whole genome shotgun (WGS) entry which is preliminary data.</text>
</comment>
<dbReference type="InterPro" id="IPR050703">
    <property type="entry name" value="Flavin_MAO"/>
</dbReference>
<keyword evidence="10" id="KW-1185">Reference proteome</keyword>
<accession>A0A210QGE5</accession>
<dbReference type="GO" id="GO:0008131">
    <property type="term" value="F:primary methylamine oxidase activity"/>
    <property type="evidence" value="ECO:0007669"/>
    <property type="project" value="UniProtKB-ARBA"/>
</dbReference>
<evidence type="ECO:0000256" key="1">
    <source>
        <dbReference type="ARBA" id="ARBA00001974"/>
    </source>
</evidence>
<comment type="cofactor">
    <cofactor evidence="1 7">
        <name>FAD</name>
        <dbReference type="ChEBI" id="CHEBI:57692"/>
    </cofactor>
</comment>
<evidence type="ECO:0000256" key="5">
    <source>
        <dbReference type="ARBA" id="ARBA00048448"/>
    </source>
</evidence>
<dbReference type="Proteomes" id="UP000242188">
    <property type="component" value="Unassembled WGS sequence"/>
</dbReference>
<dbReference type="PANTHER" id="PTHR43563">
    <property type="entry name" value="AMINE OXIDASE"/>
    <property type="match status" value="1"/>
</dbReference>
<feature type="binding site" evidence="6">
    <location>
        <position position="419"/>
    </location>
    <ligand>
        <name>FAD</name>
        <dbReference type="ChEBI" id="CHEBI:57692"/>
    </ligand>
</feature>
<evidence type="ECO:0000313" key="9">
    <source>
        <dbReference type="EMBL" id="OWF47812.1"/>
    </source>
</evidence>
<keyword evidence="7" id="KW-0274">FAD</keyword>
<dbReference type="GO" id="GO:0097621">
    <property type="term" value="F:monoamine oxidase activity"/>
    <property type="evidence" value="ECO:0007669"/>
    <property type="project" value="UniProtKB-EC"/>
</dbReference>
<organism evidence="9 10">
    <name type="scientific">Mizuhopecten yessoensis</name>
    <name type="common">Japanese scallop</name>
    <name type="synonym">Patinopecten yessoensis</name>
    <dbReference type="NCBI Taxonomy" id="6573"/>
    <lineage>
        <taxon>Eukaryota</taxon>
        <taxon>Metazoa</taxon>
        <taxon>Spiralia</taxon>
        <taxon>Lophotrochozoa</taxon>
        <taxon>Mollusca</taxon>
        <taxon>Bivalvia</taxon>
        <taxon>Autobranchia</taxon>
        <taxon>Pteriomorphia</taxon>
        <taxon>Pectinida</taxon>
        <taxon>Pectinoidea</taxon>
        <taxon>Pectinidae</taxon>
        <taxon>Mizuhopecten</taxon>
    </lineage>
</organism>
<evidence type="ECO:0000259" key="8">
    <source>
        <dbReference type="Pfam" id="PF01593"/>
    </source>
</evidence>
<feature type="binding site" evidence="6">
    <location>
        <begin position="42"/>
        <end position="43"/>
    </location>
    <ligand>
        <name>FAD</name>
        <dbReference type="ChEBI" id="CHEBI:57692"/>
    </ligand>
</feature>
<comment type="catalytic activity">
    <reaction evidence="5">
        <text>a secondary aliphatic amine + O2 + H2O = a primary amine + an aldehyde + H2O2</text>
        <dbReference type="Rhea" id="RHEA:26414"/>
        <dbReference type="ChEBI" id="CHEBI:15377"/>
        <dbReference type="ChEBI" id="CHEBI:15379"/>
        <dbReference type="ChEBI" id="CHEBI:16240"/>
        <dbReference type="ChEBI" id="CHEBI:17478"/>
        <dbReference type="ChEBI" id="CHEBI:58855"/>
        <dbReference type="ChEBI" id="CHEBI:65296"/>
        <dbReference type="EC" id="1.4.3.4"/>
    </reaction>
</comment>
<dbReference type="OrthoDB" id="7777654at2759"/>
<dbReference type="InterPro" id="IPR002937">
    <property type="entry name" value="Amino_oxidase"/>
</dbReference>
<gene>
    <name evidence="9" type="ORF">KP79_PYT06099</name>
</gene>
<dbReference type="EC" id="1.4.3.-" evidence="7"/>
<evidence type="ECO:0000256" key="3">
    <source>
        <dbReference type="ARBA" id="ARBA00005995"/>
    </source>
</evidence>
<feature type="domain" description="Amine oxidase" evidence="8">
    <location>
        <begin position="20"/>
        <end position="118"/>
    </location>
</feature>
<keyword evidence="7" id="KW-0285">Flavoprotein</keyword>
<comment type="subcellular location">
    <subcellularLocation>
        <location evidence="2">Mitochondrion outer membrane</location>
        <topology evidence="2">Single-pass type IV membrane protein</topology>
        <orientation evidence="2">Cytoplasmic side</orientation>
    </subcellularLocation>
</comment>
<evidence type="ECO:0000256" key="2">
    <source>
        <dbReference type="ARBA" id="ARBA00004362"/>
    </source>
</evidence>
<protein>
    <recommendedName>
        <fullName evidence="7">Amine oxidase</fullName>
        <ecNumber evidence="7">1.4.3.-</ecNumber>
    </recommendedName>
</protein>
<evidence type="ECO:0000256" key="6">
    <source>
        <dbReference type="PIRSR" id="PIRSR601613-1"/>
    </source>
</evidence>
<dbReference type="InterPro" id="IPR001613">
    <property type="entry name" value="Flavin_amine_oxidase"/>
</dbReference>
<dbReference type="SUPFAM" id="SSF51905">
    <property type="entry name" value="FAD/NAD(P)-binding domain"/>
    <property type="match status" value="1"/>
</dbReference>